<dbReference type="AlphaFoldDB" id="A0AAV6SHX2"/>
<dbReference type="EMBL" id="JAGKHQ010000005">
    <property type="protein sequence ID" value="KAG7515791.1"/>
    <property type="molecule type" value="Genomic_DNA"/>
</dbReference>
<gene>
    <name evidence="2" type="ORF">JOB18_016169</name>
</gene>
<name>A0AAV6SHX2_SOLSE</name>
<dbReference type="Proteomes" id="UP000693946">
    <property type="component" value="Linkage Group LG13"/>
</dbReference>
<reference evidence="2 3" key="1">
    <citation type="journal article" date="2021" name="Sci. Rep.">
        <title>Chromosome anchoring in Senegalese sole (Solea senegalensis) reveals sex-associated markers and genome rearrangements in flatfish.</title>
        <authorList>
            <person name="Guerrero-Cozar I."/>
            <person name="Gomez-Garrido J."/>
            <person name="Berbel C."/>
            <person name="Martinez-Blanch J.F."/>
            <person name="Alioto T."/>
            <person name="Claros M.G."/>
            <person name="Gagnaire P.A."/>
            <person name="Manchado M."/>
        </authorList>
    </citation>
    <scope>NUCLEOTIDE SEQUENCE [LARGE SCALE GENOMIC DNA]</scope>
    <source>
        <strain evidence="2">Sse05_10M</strain>
    </source>
</reference>
<organism evidence="2 3">
    <name type="scientific">Solea senegalensis</name>
    <name type="common">Senegalese sole</name>
    <dbReference type="NCBI Taxonomy" id="28829"/>
    <lineage>
        <taxon>Eukaryota</taxon>
        <taxon>Metazoa</taxon>
        <taxon>Chordata</taxon>
        <taxon>Craniata</taxon>
        <taxon>Vertebrata</taxon>
        <taxon>Euteleostomi</taxon>
        <taxon>Actinopterygii</taxon>
        <taxon>Neopterygii</taxon>
        <taxon>Teleostei</taxon>
        <taxon>Neoteleostei</taxon>
        <taxon>Acanthomorphata</taxon>
        <taxon>Carangaria</taxon>
        <taxon>Pleuronectiformes</taxon>
        <taxon>Pleuronectoidei</taxon>
        <taxon>Soleidae</taxon>
        <taxon>Solea</taxon>
    </lineage>
</organism>
<evidence type="ECO:0000313" key="3">
    <source>
        <dbReference type="Proteomes" id="UP000693946"/>
    </source>
</evidence>
<keyword evidence="1" id="KW-0472">Membrane</keyword>
<evidence type="ECO:0000313" key="2">
    <source>
        <dbReference type="EMBL" id="KAG7515791.1"/>
    </source>
</evidence>
<protein>
    <submittedName>
        <fullName evidence="2">Uncharacterized protein</fullName>
    </submittedName>
</protein>
<feature type="transmembrane region" description="Helical" evidence="1">
    <location>
        <begin position="72"/>
        <end position="90"/>
    </location>
</feature>
<accession>A0AAV6SHX2</accession>
<keyword evidence="1" id="KW-0812">Transmembrane</keyword>
<evidence type="ECO:0000256" key="1">
    <source>
        <dbReference type="SAM" id="Phobius"/>
    </source>
</evidence>
<comment type="caution">
    <text evidence="2">The sequence shown here is derived from an EMBL/GenBank/DDBJ whole genome shotgun (WGS) entry which is preliminary data.</text>
</comment>
<keyword evidence="3" id="KW-1185">Reference proteome</keyword>
<proteinExistence type="predicted"/>
<keyword evidence="1" id="KW-1133">Transmembrane helix</keyword>
<sequence length="97" mass="10652">MAERSEKCEDLSVLVASPETERKLPLTRHDITGLPTSGLTERLIETERMQNTRVIPYAAPSLCLYSVSVNQLALLAAVVNLGGLIMPLIVRHTLLRG</sequence>